<dbReference type="Proteomes" id="UP000799757">
    <property type="component" value="Unassembled WGS sequence"/>
</dbReference>
<evidence type="ECO:0008006" key="4">
    <source>
        <dbReference type="Google" id="ProtNLM"/>
    </source>
</evidence>
<protein>
    <recommendedName>
        <fullName evidence="4">Protein kinase domain-containing protein</fullName>
    </recommendedName>
</protein>
<sequence length="101" mass="11526">MYAIEVIEDPVNSPEDCPRCVDATRQSPELQGRQSRETTAPPEDDYDEKVQPQDRDRAIHNLGVLHKDLEPCNILWNEETGRPTCSHVTYGRMGITVVLDY</sequence>
<proteinExistence type="predicted"/>
<dbReference type="OrthoDB" id="3779160at2759"/>
<gene>
    <name evidence="2" type="ORF">K505DRAFT_364443</name>
</gene>
<accession>A0A6A6X3S2</accession>
<evidence type="ECO:0000313" key="2">
    <source>
        <dbReference type="EMBL" id="KAF2790775.1"/>
    </source>
</evidence>
<keyword evidence="3" id="KW-1185">Reference proteome</keyword>
<organism evidence="2 3">
    <name type="scientific">Melanomma pulvis-pyrius CBS 109.77</name>
    <dbReference type="NCBI Taxonomy" id="1314802"/>
    <lineage>
        <taxon>Eukaryota</taxon>
        <taxon>Fungi</taxon>
        <taxon>Dikarya</taxon>
        <taxon>Ascomycota</taxon>
        <taxon>Pezizomycotina</taxon>
        <taxon>Dothideomycetes</taxon>
        <taxon>Pleosporomycetidae</taxon>
        <taxon>Pleosporales</taxon>
        <taxon>Melanommataceae</taxon>
        <taxon>Melanomma</taxon>
    </lineage>
</organism>
<reference evidence="2" key="1">
    <citation type="journal article" date="2020" name="Stud. Mycol.">
        <title>101 Dothideomycetes genomes: a test case for predicting lifestyles and emergence of pathogens.</title>
        <authorList>
            <person name="Haridas S."/>
            <person name="Albert R."/>
            <person name="Binder M."/>
            <person name="Bloem J."/>
            <person name="Labutti K."/>
            <person name="Salamov A."/>
            <person name="Andreopoulos B."/>
            <person name="Baker S."/>
            <person name="Barry K."/>
            <person name="Bills G."/>
            <person name="Bluhm B."/>
            <person name="Cannon C."/>
            <person name="Castanera R."/>
            <person name="Culley D."/>
            <person name="Daum C."/>
            <person name="Ezra D."/>
            <person name="Gonzalez J."/>
            <person name="Henrissat B."/>
            <person name="Kuo A."/>
            <person name="Liang C."/>
            <person name="Lipzen A."/>
            <person name="Lutzoni F."/>
            <person name="Magnuson J."/>
            <person name="Mondo S."/>
            <person name="Nolan M."/>
            <person name="Ohm R."/>
            <person name="Pangilinan J."/>
            <person name="Park H.-J."/>
            <person name="Ramirez L."/>
            <person name="Alfaro M."/>
            <person name="Sun H."/>
            <person name="Tritt A."/>
            <person name="Yoshinaga Y."/>
            <person name="Zwiers L.-H."/>
            <person name="Turgeon B."/>
            <person name="Goodwin S."/>
            <person name="Spatafora J."/>
            <person name="Crous P."/>
            <person name="Grigoriev I."/>
        </authorList>
    </citation>
    <scope>NUCLEOTIDE SEQUENCE</scope>
    <source>
        <strain evidence="2">CBS 109.77</strain>
    </source>
</reference>
<dbReference type="EMBL" id="MU002056">
    <property type="protein sequence ID" value="KAF2790775.1"/>
    <property type="molecule type" value="Genomic_DNA"/>
</dbReference>
<evidence type="ECO:0000313" key="3">
    <source>
        <dbReference type="Proteomes" id="UP000799757"/>
    </source>
</evidence>
<evidence type="ECO:0000256" key="1">
    <source>
        <dbReference type="SAM" id="MobiDB-lite"/>
    </source>
</evidence>
<dbReference type="AlphaFoldDB" id="A0A6A6X3S2"/>
<feature type="compositionally biased region" description="Polar residues" evidence="1">
    <location>
        <begin position="24"/>
        <end position="33"/>
    </location>
</feature>
<feature type="region of interest" description="Disordered" evidence="1">
    <location>
        <begin position="7"/>
        <end position="52"/>
    </location>
</feature>
<name>A0A6A6X3S2_9PLEO</name>